<protein>
    <recommendedName>
        <fullName evidence="3">phenylalanine 4-monooxygenase</fullName>
        <ecNumber evidence="3">1.14.16.1</ecNumber>
    </recommendedName>
</protein>
<evidence type="ECO:0000313" key="11">
    <source>
        <dbReference type="EMBL" id="KAK3582039.1"/>
    </source>
</evidence>
<dbReference type="EMBL" id="JAEAOA010001525">
    <property type="protein sequence ID" value="KAK3582039.1"/>
    <property type="molecule type" value="Genomic_DNA"/>
</dbReference>
<comment type="cofactor">
    <cofactor evidence="1 9">
        <name>Fe(2+)</name>
        <dbReference type="ChEBI" id="CHEBI:29033"/>
    </cofactor>
</comment>
<dbReference type="Gene3D" id="1.10.800.10">
    <property type="entry name" value="Aromatic amino acid hydroxylase"/>
    <property type="match status" value="1"/>
</dbReference>
<keyword evidence="7" id="KW-0503">Monooxygenase</keyword>
<evidence type="ECO:0000256" key="1">
    <source>
        <dbReference type="ARBA" id="ARBA00001954"/>
    </source>
</evidence>
<reference evidence="11" key="3">
    <citation type="submission" date="2023-05" db="EMBL/GenBank/DDBJ databases">
        <authorList>
            <person name="Smith C.H."/>
        </authorList>
    </citation>
    <scope>NUCLEOTIDE SEQUENCE</scope>
    <source>
        <strain evidence="11">CHS0354</strain>
        <tissue evidence="11">Mantle</tissue>
    </source>
</reference>
<keyword evidence="5" id="KW-0560">Oxidoreductase</keyword>
<dbReference type="AlphaFoldDB" id="A0AAE0RYQ0"/>
<evidence type="ECO:0000256" key="6">
    <source>
        <dbReference type="ARBA" id="ARBA00023004"/>
    </source>
</evidence>
<evidence type="ECO:0000256" key="8">
    <source>
        <dbReference type="PIRSR" id="PIRSR000336-1"/>
    </source>
</evidence>
<keyword evidence="4 8" id="KW-0479">Metal-binding</keyword>
<evidence type="ECO:0000256" key="9">
    <source>
        <dbReference type="PIRSR" id="PIRSR601273-2"/>
    </source>
</evidence>
<dbReference type="InterPro" id="IPR045865">
    <property type="entry name" value="ACT-like_dom_sf"/>
</dbReference>
<dbReference type="EC" id="1.14.16.1" evidence="3"/>
<dbReference type="Proteomes" id="UP001195483">
    <property type="component" value="Unassembled WGS sequence"/>
</dbReference>
<reference evidence="11" key="2">
    <citation type="journal article" date="2021" name="Genome Biol. Evol.">
        <title>Developing a high-quality reference genome for a parasitic bivalve with doubly uniparental inheritance (Bivalvia: Unionida).</title>
        <authorList>
            <person name="Smith C.H."/>
        </authorList>
    </citation>
    <scope>NUCLEOTIDE SEQUENCE</scope>
    <source>
        <strain evidence="11">CHS0354</strain>
        <tissue evidence="11">Mantle</tissue>
    </source>
</reference>
<dbReference type="InterPro" id="IPR019773">
    <property type="entry name" value="Tyrosine_3-monooxygenase-like"/>
</dbReference>
<evidence type="ECO:0000256" key="4">
    <source>
        <dbReference type="ARBA" id="ARBA00022723"/>
    </source>
</evidence>
<dbReference type="PANTHER" id="PTHR11473:SF24">
    <property type="entry name" value="PHENYLALANINE-4-HYDROXYLASE"/>
    <property type="match status" value="1"/>
</dbReference>
<reference evidence="11" key="1">
    <citation type="journal article" date="2021" name="Genome Biol. Evol.">
        <title>A High-Quality Reference Genome for a Parasitic Bivalve with Doubly Uniparental Inheritance (Bivalvia: Unionida).</title>
        <authorList>
            <person name="Smith C.H."/>
        </authorList>
    </citation>
    <scope>NUCLEOTIDE SEQUENCE</scope>
    <source>
        <strain evidence="11">CHS0354</strain>
    </source>
</reference>
<dbReference type="PROSITE" id="PS51410">
    <property type="entry name" value="BH4_AAA_HYDROXYL_2"/>
    <property type="match status" value="1"/>
</dbReference>
<sequence>MDVEGTTSLVFSLKENFRGLVDALKLFQNHNVNFLHIESRQSNTGSGDDAFFVLCANKEGNLKQAINDLRTISKTLTTQESAHSHDGQESTSVPWFPKRRDEIDQLAVNILKQGERLQADHPGFSDEEYKARRNQIAEIANNYKFGLPIPRVDYTVEETNTWRTVFTELRRLYPEHACREFNQNFQLLTDSGLYTEDRVPQLEDVSNFLKNRTGFRLRPVSGLVSIRNFLAGLAFRVFHAMQYLRHPSQPMYSPEPDVCHELMGHVPLLADPVFARFIQEIGLASLGASAEDIRKLSRCFWFSVEYGLCKQDGETKVYGAGLLSQFGELQHYLTDGPELRPFEPSKAAEQTFKLTGYQPVYFEAQSFETAQAQMRAFASTIPRPFTVRYNAYTESIEIINQKSQIVNLVKEIKDDLDLLEQSLKVIE</sequence>
<dbReference type="SUPFAM" id="SSF55021">
    <property type="entry name" value="ACT-like"/>
    <property type="match status" value="1"/>
</dbReference>
<dbReference type="InterPro" id="IPR019774">
    <property type="entry name" value="Aromatic-AA_hydroxylase_C"/>
</dbReference>
<organism evidence="11 12">
    <name type="scientific">Potamilus streckersoni</name>
    <dbReference type="NCBI Taxonomy" id="2493646"/>
    <lineage>
        <taxon>Eukaryota</taxon>
        <taxon>Metazoa</taxon>
        <taxon>Spiralia</taxon>
        <taxon>Lophotrochozoa</taxon>
        <taxon>Mollusca</taxon>
        <taxon>Bivalvia</taxon>
        <taxon>Autobranchia</taxon>
        <taxon>Heteroconchia</taxon>
        <taxon>Palaeoheterodonta</taxon>
        <taxon>Unionida</taxon>
        <taxon>Unionoidea</taxon>
        <taxon>Unionidae</taxon>
        <taxon>Ambleminae</taxon>
        <taxon>Lampsilini</taxon>
        <taxon>Potamilus</taxon>
    </lineage>
</organism>
<evidence type="ECO:0000313" key="12">
    <source>
        <dbReference type="Proteomes" id="UP001195483"/>
    </source>
</evidence>
<dbReference type="SUPFAM" id="SSF56534">
    <property type="entry name" value="Aromatic aminoacid monoxygenases, catalytic and oligomerization domains"/>
    <property type="match status" value="1"/>
</dbReference>
<dbReference type="GO" id="GO:0004505">
    <property type="term" value="F:phenylalanine 4-monooxygenase activity"/>
    <property type="evidence" value="ECO:0007669"/>
    <property type="project" value="UniProtKB-EC"/>
</dbReference>
<dbReference type="PRINTS" id="PR00372">
    <property type="entry name" value="FYWHYDRXLASE"/>
</dbReference>
<feature type="domain" description="Biopterin-dependent aromatic amino acid hydroxylase family profile" evidence="10">
    <location>
        <begin position="80"/>
        <end position="427"/>
    </location>
</feature>
<proteinExistence type="inferred from homology"/>
<dbReference type="Pfam" id="PF00351">
    <property type="entry name" value="Biopterin_H"/>
    <property type="match status" value="1"/>
</dbReference>
<keyword evidence="6 8" id="KW-0408">Iron</keyword>
<dbReference type="InterPro" id="IPR036951">
    <property type="entry name" value="ArAA_hydroxylase_sf"/>
</dbReference>
<feature type="binding site" evidence="8">
    <location>
        <position position="265"/>
    </location>
    <ligand>
        <name>Fe cation</name>
        <dbReference type="ChEBI" id="CHEBI:24875"/>
    </ligand>
</feature>
<evidence type="ECO:0000256" key="2">
    <source>
        <dbReference type="ARBA" id="ARBA00009712"/>
    </source>
</evidence>
<evidence type="ECO:0000256" key="5">
    <source>
        <dbReference type="ARBA" id="ARBA00023002"/>
    </source>
</evidence>
<evidence type="ECO:0000259" key="10">
    <source>
        <dbReference type="PROSITE" id="PS51410"/>
    </source>
</evidence>
<feature type="binding site" evidence="8">
    <location>
        <position position="305"/>
    </location>
    <ligand>
        <name>Fe cation</name>
        <dbReference type="ChEBI" id="CHEBI:24875"/>
    </ligand>
</feature>
<dbReference type="PROSITE" id="PS00367">
    <property type="entry name" value="BH4_AAA_HYDROXYL_1"/>
    <property type="match status" value="1"/>
</dbReference>
<dbReference type="PANTHER" id="PTHR11473">
    <property type="entry name" value="AROMATIC AMINO ACID HYDROXYLASE"/>
    <property type="match status" value="1"/>
</dbReference>
<evidence type="ECO:0000256" key="7">
    <source>
        <dbReference type="ARBA" id="ARBA00023033"/>
    </source>
</evidence>
<feature type="binding site" evidence="8">
    <location>
        <position position="260"/>
    </location>
    <ligand>
        <name>Fe cation</name>
        <dbReference type="ChEBI" id="CHEBI:24875"/>
    </ligand>
</feature>
<comment type="similarity">
    <text evidence="2">Belongs to the biopterin-dependent aromatic amino acid hydroxylase family.</text>
</comment>
<accession>A0AAE0RYQ0</accession>
<dbReference type="GO" id="GO:0005506">
    <property type="term" value="F:iron ion binding"/>
    <property type="evidence" value="ECO:0007669"/>
    <property type="project" value="InterPro"/>
</dbReference>
<dbReference type="GO" id="GO:0046189">
    <property type="term" value="P:phenol-containing compound biosynthetic process"/>
    <property type="evidence" value="ECO:0007669"/>
    <property type="project" value="UniProtKB-ARBA"/>
</dbReference>
<keyword evidence="12" id="KW-1185">Reference proteome</keyword>
<comment type="caution">
    <text evidence="11">The sequence shown here is derived from an EMBL/GenBank/DDBJ whole genome shotgun (WGS) entry which is preliminary data.</text>
</comment>
<dbReference type="FunFam" id="1.10.800.10:FF:000004">
    <property type="entry name" value="Tyrosine 3-monooxygenase"/>
    <property type="match status" value="1"/>
</dbReference>
<dbReference type="InterPro" id="IPR018301">
    <property type="entry name" value="ArAA_hydroxylase_Fe/CU_BS"/>
</dbReference>
<evidence type="ECO:0000256" key="3">
    <source>
        <dbReference type="ARBA" id="ARBA00011995"/>
    </source>
</evidence>
<gene>
    <name evidence="11" type="ORF">CHS0354_025645</name>
</gene>
<dbReference type="InterPro" id="IPR001273">
    <property type="entry name" value="ArAA_hydroxylase"/>
</dbReference>
<dbReference type="PIRSF" id="PIRSF000336">
    <property type="entry name" value="TH"/>
    <property type="match status" value="1"/>
</dbReference>
<name>A0AAE0RYQ0_9BIVA</name>
<dbReference type="InterPro" id="IPR036329">
    <property type="entry name" value="Aro-AA_hydroxylase_C_sf"/>
</dbReference>